<gene>
    <name evidence="2" type="ORF">CcrSC_gp492</name>
</gene>
<dbReference type="EMBL" id="MH588547">
    <property type="protein sequence ID" value="AXQ70074.1"/>
    <property type="molecule type" value="Genomic_DNA"/>
</dbReference>
<keyword evidence="3" id="KW-1185">Reference proteome</keyword>
<reference evidence="2" key="1">
    <citation type="submission" date="2018-07" db="EMBL/GenBank/DDBJ databases">
        <authorList>
            <person name="Wilson K.M."/>
            <person name="Ely B."/>
        </authorList>
    </citation>
    <scope>NUCLEOTIDE SEQUENCE</scope>
</reference>
<reference evidence="2" key="2">
    <citation type="submission" date="2021-07" db="EMBL/GenBank/DDBJ databases">
        <title>Giant CbK-like Caulobacter bacteriophages have genetically divergent genomes.</title>
        <authorList>
            <person name="Wilson K."/>
            <person name="Ely B."/>
        </authorList>
    </citation>
    <scope>NUCLEOTIDE SEQUENCE</scope>
</reference>
<feature type="transmembrane region" description="Helical" evidence="1">
    <location>
        <begin position="6"/>
        <end position="26"/>
    </location>
</feature>
<organism evidence="2 3">
    <name type="scientific">Caulobacter phage CcrSC</name>
    <dbReference type="NCBI Taxonomy" id="2283272"/>
    <lineage>
        <taxon>Viruses</taxon>
        <taxon>Duplodnaviria</taxon>
        <taxon>Heunggongvirae</taxon>
        <taxon>Uroviricota</taxon>
        <taxon>Caudoviricetes</taxon>
        <taxon>Jeanschmidtviridae</taxon>
        <taxon>Bertelyvirus</taxon>
        <taxon>Bertelyvirus SC</taxon>
    </lineage>
</organism>
<evidence type="ECO:0000313" key="2">
    <source>
        <dbReference type="EMBL" id="AXQ70074.1"/>
    </source>
</evidence>
<evidence type="ECO:0000256" key="1">
    <source>
        <dbReference type="SAM" id="Phobius"/>
    </source>
</evidence>
<keyword evidence="1" id="KW-0812">Transmembrane</keyword>
<feature type="transmembrane region" description="Helical" evidence="1">
    <location>
        <begin position="38"/>
        <end position="59"/>
    </location>
</feature>
<keyword evidence="1" id="KW-1133">Transmembrane helix</keyword>
<name>A0A385EDW2_9CAUD</name>
<protein>
    <submittedName>
        <fullName evidence="2">Uncharacterized protein</fullName>
    </submittedName>
</protein>
<proteinExistence type="predicted"/>
<keyword evidence="1" id="KW-0472">Membrane</keyword>
<accession>A0A385EDW2</accession>
<sequence>MALAYVLADILAIAAGVYGAITGAVCTMDDTLNREHSLLVGLWVLICLGSATIAALGVVDLVMRLPPAS</sequence>
<evidence type="ECO:0000313" key="3">
    <source>
        <dbReference type="Proteomes" id="UP000259683"/>
    </source>
</evidence>
<dbReference type="Proteomes" id="UP000259683">
    <property type="component" value="Segment"/>
</dbReference>